<feature type="domain" description="UBX" evidence="2">
    <location>
        <begin position="14"/>
        <end position="100"/>
    </location>
</feature>
<dbReference type="Pfam" id="PF00789">
    <property type="entry name" value="UBX"/>
    <property type="match status" value="1"/>
</dbReference>
<comment type="caution">
    <text evidence="3">The sequence shown here is derived from an EMBL/GenBank/DDBJ whole genome shotgun (WGS) entry which is preliminary data.</text>
</comment>
<evidence type="ECO:0000256" key="1">
    <source>
        <dbReference type="SAM" id="MobiDB-lite"/>
    </source>
</evidence>
<evidence type="ECO:0000313" key="4">
    <source>
        <dbReference type="Proteomes" id="UP001642484"/>
    </source>
</evidence>
<feature type="region of interest" description="Disordered" evidence="1">
    <location>
        <begin position="60"/>
        <end position="87"/>
    </location>
</feature>
<gene>
    <name evidence="3" type="ORF">CCMP2556_LOCUS50604</name>
</gene>
<feature type="region of interest" description="Disordered" evidence="1">
    <location>
        <begin position="119"/>
        <end position="141"/>
    </location>
</feature>
<sequence>CREKAEHLAPEPDPGTTVCSLLIRLPAGRLQRRFPRSALLEEVLTWIESEPEAKVENGNFRVVQKWNPPRPSPSANSPRPDQAKESLASLNFARQEALFLQSFTADSMEVEEDFTTPQVEVGGSAPSRPGEPRARFGLVWG</sequence>
<proteinExistence type="predicted"/>
<feature type="non-terminal residue" evidence="3">
    <location>
        <position position="141"/>
    </location>
</feature>
<accession>A0ABP0S8B3</accession>
<reference evidence="3 4" key="1">
    <citation type="submission" date="2024-02" db="EMBL/GenBank/DDBJ databases">
        <authorList>
            <person name="Chen Y."/>
            <person name="Shah S."/>
            <person name="Dougan E. K."/>
            <person name="Thang M."/>
            <person name="Chan C."/>
        </authorList>
    </citation>
    <scope>NUCLEOTIDE SEQUENCE [LARGE SCALE GENOMIC DNA]</scope>
</reference>
<feature type="non-terminal residue" evidence="3">
    <location>
        <position position="1"/>
    </location>
</feature>
<evidence type="ECO:0000259" key="2">
    <source>
        <dbReference type="PROSITE" id="PS50033"/>
    </source>
</evidence>
<organism evidence="3 4">
    <name type="scientific">Durusdinium trenchii</name>
    <dbReference type="NCBI Taxonomy" id="1381693"/>
    <lineage>
        <taxon>Eukaryota</taxon>
        <taxon>Sar</taxon>
        <taxon>Alveolata</taxon>
        <taxon>Dinophyceae</taxon>
        <taxon>Suessiales</taxon>
        <taxon>Symbiodiniaceae</taxon>
        <taxon>Durusdinium</taxon>
    </lineage>
</organism>
<protein>
    <recommendedName>
        <fullName evidence="2">UBX domain-containing protein</fullName>
    </recommendedName>
</protein>
<name>A0ABP0S8B3_9DINO</name>
<dbReference type="InterPro" id="IPR029071">
    <property type="entry name" value="Ubiquitin-like_domsf"/>
</dbReference>
<keyword evidence="4" id="KW-1185">Reference proteome</keyword>
<dbReference type="Proteomes" id="UP001642484">
    <property type="component" value="Unassembled WGS sequence"/>
</dbReference>
<evidence type="ECO:0000313" key="3">
    <source>
        <dbReference type="EMBL" id="CAK9108610.1"/>
    </source>
</evidence>
<dbReference type="Gene3D" id="3.10.20.90">
    <property type="entry name" value="Phosphatidylinositol 3-kinase Catalytic Subunit, Chain A, domain 1"/>
    <property type="match status" value="1"/>
</dbReference>
<dbReference type="EMBL" id="CAXAMN010027132">
    <property type="protein sequence ID" value="CAK9108610.1"/>
    <property type="molecule type" value="Genomic_DNA"/>
</dbReference>
<dbReference type="PROSITE" id="PS50033">
    <property type="entry name" value="UBX"/>
    <property type="match status" value="1"/>
</dbReference>
<dbReference type="InterPro" id="IPR001012">
    <property type="entry name" value="UBX_dom"/>
</dbReference>
<dbReference type="SUPFAM" id="SSF54236">
    <property type="entry name" value="Ubiquitin-like"/>
    <property type="match status" value="1"/>
</dbReference>